<dbReference type="EMBL" id="VBOW01000013">
    <property type="protein sequence ID" value="TMQ60713.1"/>
    <property type="molecule type" value="Genomic_DNA"/>
</dbReference>
<dbReference type="GO" id="GO:0003977">
    <property type="term" value="F:UDP-N-acetylglucosamine diphosphorylase activity"/>
    <property type="evidence" value="ECO:0007669"/>
    <property type="project" value="UniProtKB-EC"/>
</dbReference>
<evidence type="ECO:0000256" key="5">
    <source>
        <dbReference type="ARBA" id="ARBA00023315"/>
    </source>
</evidence>
<dbReference type="InterPro" id="IPR050065">
    <property type="entry name" value="GlmU-like"/>
</dbReference>
<feature type="domain" description="MobA-like NTP transferase" evidence="9">
    <location>
        <begin position="3"/>
        <end position="114"/>
    </location>
</feature>
<organism evidence="10 11">
    <name type="scientific">Eiseniibacteriota bacterium</name>
    <dbReference type="NCBI Taxonomy" id="2212470"/>
    <lineage>
        <taxon>Bacteria</taxon>
        <taxon>Candidatus Eiseniibacteriota</taxon>
    </lineage>
</organism>
<evidence type="ECO:0000256" key="2">
    <source>
        <dbReference type="ARBA" id="ARBA00007947"/>
    </source>
</evidence>
<evidence type="ECO:0000259" key="9">
    <source>
        <dbReference type="Pfam" id="PF12804"/>
    </source>
</evidence>
<evidence type="ECO:0000256" key="7">
    <source>
        <dbReference type="ARBA" id="ARBA00048493"/>
    </source>
</evidence>
<accession>A0A538TAP5</accession>
<dbReference type="InterPro" id="IPR029044">
    <property type="entry name" value="Nucleotide-diphossugar_trans"/>
</dbReference>
<dbReference type="PANTHER" id="PTHR43584">
    <property type="entry name" value="NUCLEOTIDYL TRANSFERASE"/>
    <property type="match status" value="1"/>
</dbReference>
<evidence type="ECO:0000256" key="8">
    <source>
        <dbReference type="ARBA" id="ARBA00049628"/>
    </source>
</evidence>
<dbReference type="AlphaFoldDB" id="A0A538TAP5"/>
<reference evidence="10 11" key="1">
    <citation type="journal article" date="2019" name="Nat. Microbiol.">
        <title>Mediterranean grassland soil C-N compound turnover is dependent on rainfall and depth, and is mediated by genomically divergent microorganisms.</title>
        <authorList>
            <person name="Diamond S."/>
            <person name="Andeer P.F."/>
            <person name="Li Z."/>
            <person name="Crits-Christoph A."/>
            <person name="Burstein D."/>
            <person name="Anantharaman K."/>
            <person name="Lane K.R."/>
            <person name="Thomas B.C."/>
            <person name="Pan C."/>
            <person name="Northen T.R."/>
            <person name="Banfield J.F."/>
        </authorList>
    </citation>
    <scope>NUCLEOTIDE SEQUENCE [LARGE SCALE GENOMIC DNA]</scope>
    <source>
        <strain evidence="10">WS_6</strain>
    </source>
</reference>
<dbReference type="Gene3D" id="3.90.550.10">
    <property type="entry name" value="Spore Coat Polysaccharide Biosynthesis Protein SpsA, Chain A"/>
    <property type="match status" value="1"/>
</dbReference>
<evidence type="ECO:0000256" key="3">
    <source>
        <dbReference type="ARBA" id="ARBA00022679"/>
    </source>
</evidence>
<keyword evidence="3" id="KW-0808">Transferase</keyword>
<dbReference type="InterPro" id="IPR025877">
    <property type="entry name" value="MobA-like_NTP_Trfase"/>
</dbReference>
<gene>
    <name evidence="10" type="ORF">E6K76_01350</name>
</gene>
<evidence type="ECO:0000256" key="4">
    <source>
        <dbReference type="ARBA" id="ARBA00022695"/>
    </source>
</evidence>
<dbReference type="CDD" id="cd02540">
    <property type="entry name" value="GT2_GlmU_N_bac"/>
    <property type="match status" value="1"/>
</dbReference>
<evidence type="ECO:0000256" key="6">
    <source>
        <dbReference type="ARBA" id="ARBA00048247"/>
    </source>
</evidence>
<comment type="similarity">
    <text evidence="2">In the N-terminal section; belongs to the N-acetylglucosamine-1-phosphate uridyltransferase family.</text>
</comment>
<evidence type="ECO:0000256" key="1">
    <source>
        <dbReference type="ARBA" id="ARBA00007707"/>
    </source>
</evidence>
<comment type="function">
    <text evidence="8">Catalyzes the last two sequential reactions in the de novo biosynthetic pathway for UDP-N-acetylglucosamine (UDP-GlcNAc). The C-terminal domain catalyzes the transfer of acetyl group from acetyl coenzyme A to glucosamine-1-phosphate (GlcN-1-P) to produce N-acetylglucosamine-1-phosphate (GlcNAc-1-P), which is converted into UDP-GlcNAc by the transfer of uridine 5-monophosphate (from uridine 5-triphosphate), a reaction catalyzed by the N-terminal domain.</text>
</comment>
<dbReference type="Proteomes" id="UP000316852">
    <property type="component" value="Unassembled WGS sequence"/>
</dbReference>
<evidence type="ECO:0000313" key="11">
    <source>
        <dbReference type="Proteomes" id="UP000316852"/>
    </source>
</evidence>
<evidence type="ECO:0000313" key="10">
    <source>
        <dbReference type="EMBL" id="TMQ60713.1"/>
    </source>
</evidence>
<comment type="catalytic activity">
    <reaction evidence="7">
        <text>N-acetyl-alpha-D-glucosamine 1-phosphate + UTP + H(+) = UDP-N-acetyl-alpha-D-glucosamine + diphosphate</text>
        <dbReference type="Rhea" id="RHEA:13509"/>
        <dbReference type="ChEBI" id="CHEBI:15378"/>
        <dbReference type="ChEBI" id="CHEBI:33019"/>
        <dbReference type="ChEBI" id="CHEBI:46398"/>
        <dbReference type="ChEBI" id="CHEBI:57705"/>
        <dbReference type="ChEBI" id="CHEBI:57776"/>
        <dbReference type="EC" id="2.7.7.23"/>
    </reaction>
</comment>
<dbReference type="SUPFAM" id="SSF53448">
    <property type="entry name" value="Nucleotide-diphospho-sugar transferases"/>
    <property type="match status" value="1"/>
</dbReference>
<keyword evidence="4" id="KW-0548">Nucleotidyltransferase</keyword>
<sequence>MNSDLPKVLHPALGRPLLLHVLEQLDPLGPQLTVVVVGHRAPLVREALAGRQVLFAEQVPQLGTGHAVQMAWPTLESGPDTLLVLAGDMPLIRTATLRRLLERHRREGNAVTFLSGVLQDASGYGRVIRDGRGDFVKIVEERDATPEERAVSEVNSGIYSFSREPLREALGFLRADNRQQEYYLTDTLSFIRDRGGRIGVERASDSRELLGVNDPGQLAVVEEALRAWSAS</sequence>
<dbReference type="PANTHER" id="PTHR43584:SF3">
    <property type="entry name" value="BIFUNCTIONAL PROTEIN GLMU"/>
    <property type="match status" value="1"/>
</dbReference>
<keyword evidence="5" id="KW-0012">Acyltransferase</keyword>
<protein>
    <submittedName>
        <fullName evidence="10">UDP-N-acetylglucosamine pyrophosphorylase</fullName>
    </submittedName>
</protein>
<name>A0A538TAP5_UNCEI</name>
<dbReference type="GO" id="GO:0019134">
    <property type="term" value="F:glucosamine-1-phosphate N-acetyltransferase activity"/>
    <property type="evidence" value="ECO:0007669"/>
    <property type="project" value="UniProtKB-EC"/>
</dbReference>
<proteinExistence type="inferred from homology"/>
<comment type="catalytic activity">
    <reaction evidence="6">
        <text>alpha-D-glucosamine 1-phosphate + acetyl-CoA = N-acetyl-alpha-D-glucosamine 1-phosphate + CoA + H(+)</text>
        <dbReference type="Rhea" id="RHEA:13725"/>
        <dbReference type="ChEBI" id="CHEBI:15378"/>
        <dbReference type="ChEBI" id="CHEBI:57287"/>
        <dbReference type="ChEBI" id="CHEBI:57288"/>
        <dbReference type="ChEBI" id="CHEBI:57776"/>
        <dbReference type="ChEBI" id="CHEBI:58516"/>
        <dbReference type="EC" id="2.3.1.157"/>
    </reaction>
</comment>
<dbReference type="Pfam" id="PF12804">
    <property type="entry name" value="NTP_transf_3"/>
    <property type="match status" value="1"/>
</dbReference>
<comment type="caution">
    <text evidence="10">The sequence shown here is derived from an EMBL/GenBank/DDBJ whole genome shotgun (WGS) entry which is preliminary data.</text>
</comment>
<comment type="similarity">
    <text evidence="1">In the C-terminal section; belongs to the transferase hexapeptide repeat family.</text>
</comment>